<dbReference type="SMART" id="SM00829">
    <property type="entry name" value="PKS_ER"/>
    <property type="match status" value="1"/>
</dbReference>
<proteinExistence type="predicted"/>
<dbReference type="Pfam" id="PF08240">
    <property type="entry name" value="ADH_N"/>
    <property type="match status" value="1"/>
</dbReference>
<sequence length="316" mass="31890">MATMRAMAVERFGGPDELREMQLDAPLVGPDYVLIRIAAAGVNPVDSMIRAGGLTGAFPHMLPVIPGWEAAGTVEAVGPAVTSVAPGDRVVAYCRKDLVQGGTYAELVAARDTAVAGAGSMDLIAAGGLPLAGLTAYQLLHDAVGIRTGETIVVRGASGGVGHFAVQLAHAAGADVIAVAGGGAEVVVHALGAGDFVDYRTEDVAGAIRALAPDGADVLVDTAGGDLAALAPAVRDGGRMASILVTEPPESAAERGIGFRYVFVRPNGHQLSELVAMADAGHLRVAIDTTYPLAQAPAAQALLAEGGVRGKLILEI</sequence>
<dbReference type="PANTHER" id="PTHR44013:SF1">
    <property type="entry name" value="ZINC-TYPE ALCOHOL DEHYDROGENASE-LIKE PROTEIN C16A3.02C"/>
    <property type="match status" value="1"/>
</dbReference>
<dbReference type="EMBL" id="CADCVL010000150">
    <property type="protein sequence ID" value="CAA9472570.1"/>
    <property type="molecule type" value="Genomic_DNA"/>
</dbReference>
<protein>
    <submittedName>
        <fullName evidence="2">Quinone oxidoreductase</fullName>
        <ecNumber evidence="2">1.6.5.5</ecNumber>
    </submittedName>
</protein>
<dbReference type="SUPFAM" id="SSF51735">
    <property type="entry name" value="NAD(P)-binding Rossmann-fold domains"/>
    <property type="match status" value="1"/>
</dbReference>
<dbReference type="Pfam" id="PF13602">
    <property type="entry name" value="ADH_zinc_N_2"/>
    <property type="match status" value="1"/>
</dbReference>
<reference evidence="2" key="1">
    <citation type="submission" date="2020-02" db="EMBL/GenBank/DDBJ databases">
        <authorList>
            <person name="Meier V. D."/>
        </authorList>
    </citation>
    <scope>NUCLEOTIDE SEQUENCE</scope>
    <source>
        <strain evidence="2">AVDCRST_MAG65</strain>
    </source>
</reference>
<evidence type="ECO:0000313" key="2">
    <source>
        <dbReference type="EMBL" id="CAA9472570.1"/>
    </source>
</evidence>
<dbReference type="GO" id="GO:0003960">
    <property type="term" value="F:quinone reductase (NADPH) activity"/>
    <property type="evidence" value="ECO:0007669"/>
    <property type="project" value="UniProtKB-EC"/>
</dbReference>
<name>A0A6J4RM33_9ACTN</name>
<accession>A0A6J4RM33</accession>
<dbReference type="Gene3D" id="3.90.180.10">
    <property type="entry name" value="Medium-chain alcohol dehydrogenases, catalytic domain"/>
    <property type="match status" value="1"/>
</dbReference>
<dbReference type="InterPro" id="IPR013154">
    <property type="entry name" value="ADH-like_N"/>
</dbReference>
<keyword evidence="2" id="KW-0560">Oxidoreductase</keyword>
<dbReference type="AlphaFoldDB" id="A0A6J4RM33"/>
<dbReference type="PANTHER" id="PTHR44013">
    <property type="entry name" value="ZINC-TYPE ALCOHOL DEHYDROGENASE-LIKE PROTEIN C16A3.02C"/>
    <property type="match status" value="1"/>
</dbReference>
<dbReference type="CDD" id="cd05289">
    <property type="entry name" value="MDR_like_2"/>
    <property type="match status" value="1"/>
</dbReference>
<dbReference type="InterPro" id="IPR020843">
    <property type="entry name" value="ER"/>
</dbReference>
<dbReference type="InterPro" id="IPR036291">
    <property type="entry name" value="NAD(P)-bd_dom_sf"/>
</dbReference>
<evidence type="ECO:0000259" key="1">
    <source>
        <dbReference type="SMART" id="SM00829"/>
    </source>
</evidence>
<organism evidence="2">
    <name type="scientific">uncultured Solirubrobacteraceae bacterium</name>
    <dbReference type="NCBI Taxonomy" id="1162706"/>
    <lineage>
        <taxon>Bacteria</taxon>
        <taxon>Bacillati</taxon>
        <taxon>Actinomycetota</taxon>
        <taxon>Thermoleophilia</taxon>
        <taxon>Solirubrobacterales</taxon>
        <taxon>Solirubrobacteraceae</taxon>
        <taxon>environmental samples</taxon>
    </lineage>
</organism>
<dbReference type="Gene3D" id="3.40.50.720">
    <property type="entry name" value="NAD(P)-binding Rossmann-like Domain"/>
    <property type="match status" value="1"/>
</dbReference>
<dbReference type="InterPro" id="IPR052733">
    <property type="entry name" value="Chloroplast_QOR"/>
</dbReference>
<feature type="domain" description="Enoyl reductase (ER)" evidence="1">
    <location>
        <begin position="13"/>
        <end position="314"/>
    </location>
</feature>
<dbReference type="SUPFAM" id="SSF50129">
    <property type="entry name" value="GroES-like"/>
    <property type="match status" value="1"/>
</dbReference>
<dbReference type="InterPro" id="IPR011032">
    <property type="entry name" value="GroES-like_sf"/>
</dbReference>
<gene>
    <name evidence="2" type="ORF">AVDCRST_MAG65-894</name>
</gene>
<dbReference type="EC" id="1.6.5.5" evidence="2"/>